<dbReference type="AlphaFoldDB" id="A0A6A6W3A0"/>
<evidence type="ECO:0000256" key="3">
    <source>
        <dbReference type="ARBA" id="ARBA00008870"/>
    </source>
</evidence>
<dbReference type="Gene3D" id="3.40.630.30">
    <property type="match status" value="1"/>
</dbReference>
<dbReference type="EMBL" id="ML996574">
    <property type="protein sequence ID" value="KAF2757083.1"/>
    <property type="molecule type" value="Genomic_DNA"/>
</dbReference>
<sequence>MLPPFMQRVDSINALSDDAFTQQFLPASSSDLSYTPTPSISTPVPPSYTLHLHPIASMSKSDLKTCFDLVEHTSAGDYRASTKGWKPRAKWREMAEADMRYLLVRAAPPQEVEGGERPILAFMSFMITVEDARPVVYIYEIHLADAVRRQGIGAHLMRVVEHIAVKTGMEALMLTVFRSNEGARRFYATMGFGVDGCSPRDRVLRGGKVKRCDYLIMSKGVGESPGSAQEEEWEDDAADDVDDTG</sequence>
<dbReference type="InterPro" id="IPR000182">
    <property type="entry name" value="GNAT_dom"/>
</dbReference>
<dbReference type="InterPro" id="IPR016181">
    <property type="entry name" value="Acyl_CoA_acyltransferase"/>
</dbReference>
<dbReference type="GO" id="GO:0005737">
    <property type="term" value="C:cytoplasm"/>
    <property type="evidence" value="ECO:0007669"/>
    <property type="project" value="UniProtKB-SubCell"/>
</dbReference>
<name>A0A6A6W3A0_9PEZI</name>
<evidence type="ECO:0000256" key="11">
    <source>
        <dbReference type="ARBA" id="ARBA00049524"/>
    </source>
</evidence>
<dbReference type="GeneID" id="54490799"/>
<dbReference type="CDD" id="cd04301">
    <property type="entry name" value="NAT_SF"/>
    <property type="match status" value="1"/>
</dbReference>
<dbReference type="GO" id="GO:0010485">
    <property type="term" value="F:histone H4 acetyltransferase activity"/>
    <property type="evidence" value="ECO:0007669"/>
    <property type="project" value="InterPro"/>
</dbReference>
<comment type="catalytic activity">
    <reaction evidence="10">
        <text>N-terminal L-seryl-[histone H2A] + acetyl-CoA = N-terminal N(alpha)-acetyl-L-seryl-[histone H2A] + CoA + H(+)</text>
        <dbReference type="Rhea" id="RHEA:50600"/>
        <dbReference type="Rhea" id="RHEA-COMP:12742"/>
        <dbReference type="Rhea" id="RHEA-COMP:12744"/>
        <dbReference type="ChEBI" id="CHEBI:15378"/>
        <dbReference type="ChEBI" id="CHEBI:57287"/>
        <dbReference type="ChEBI" id="CHEBI:57288"/>
        <dbReference type="ChEBI" id="CHEBI:64738"/>
        <dbReference type="ChEBI" id="CHEBI:83690"/>
        <dbReference type="EC" id="2.3.1.257"/>
    </reaction>
</comment>
<evidence type="ECO:0000256" key="8">
    <source>
        <dbReference type="ARBA" id="ARBA00023242"/>
    </source>
</evidence>
<keyword evidence="8" id="KW-0539">Nucleus</keyword>
<dbReference type="GO" id="GO:0043998">
    <property type="term" value="F:histone H2A acetyltransferase activity"/>
    <property type="evidence" value="ECO:0007669"/>
    <property type="project" value="InterPro"/>
</dbReference>
<evidence type="ECO:0000259" key="13">
    <source>
        <dbReference type="PROSITE" id="PS51186"/>
    </source>
</evidence>
<dbReference type="EC" id="2.3.1.257" evidence="4"/>
<evidence type="ECO:0000256" key="12">
    <source>
        <dbReference type="SAM" id="MobiDB-lite"/>
    </source>
</evidence>
<dbReference type="PROSITE" id="PS51186">
    <property type="entry name" value="GNAT"/>
    <property type="match status" value="1"/>
</dbReference>
<keyword evidence="6" id="KW-0963">Cytoplasm</keyword>
<evidence type="ECO:0000256" key="6">
    <source>
        <dbReference type="ARBA" id="ARBA00022490"/>
    </source>
</evidence>
<evidence type="ECO:0000256" key="9">
    <source>
        <dbReference type="ARBA" id="ARBA00023315"/>
    </source>
</evidence>
<evidence type="ECO:0000313" key="15">
    <source>
        <dbReference type="Proteomes" id="UP000799437"/>
    </source>
</evidence>
<dbReference type="InterPro" id="IPR039949">
    <property type="entry name" value="NAA40"/>
</dbReference>
<comment type="subcellular location">
    <subcellularLocation>
        <location evidence="2">Cytoplasm</location>
    </subcellularLocation>
    <subcellularLocation>
        <location evidence="1">Nucleus</location>
    </subcellularLocation>
</comment>
<protein>
    <recommendedName>
        <fullName evidence="5">N-alpha-acetyltransferase 40</fullName>
        <ecNumber evidence="4">2.3.1.257</ecNumber>
    </recommendedName>
</protein>
<dbReference type="Pfam" id="PF00583">
    <property type="entry name" value="Acetyltransf_1"/>
    <property type="match status" value="1"/>
</dbReference>
<evidence type="ECO:0000256" key="4">
    <source>
        <dbReference type="ARBA" id="ARBA00012950"/>
    </source>
</evidence>
<comment type="catalytic activity">
    <reaction evidence="11">
        <text>N-terminal L-seryl-[histone H4] + acetyl-CoA = N-terminal N(alpha)-acetyl-L-seryl-[histone H4] + CoA + H(+)</text>
        <dbReference type="Rhea" id="RHEA:50596"/>
        <dbReference type="Rhea" id="RHEA-COMP:12740"/>
        <dbReference type="Rhea" id="RHEA-COMP:12743"/>
        <dbReference type="ChEBI" id="CHEBI:15378"/>
        <dbReference type="ChEBI" id="CHEBI:57287"/>
        <dbReference type="ChEBI" id="CHEBI:57288"/>
        <dbReference type="ChEBI" id="CHEBI:64738"/>
        <dbReference type="ChEBI" id="CHEBI:83690"/>
        <dbReference type="EC" id="2.3.1.257"/>
    </reaction>
</comment>
<feature type="domain" description="N-acetyltransferase" evidence="13">
    <location>
        <begin position="53"/>
        <end position="222"/>
    </location>
</feature>
<keyword evidence="9 14" id="KW-0012">Acyltransferase</keyword>
<evidence type="ECO:0000256" key="2">
    <source>
        <dbReference type="ARBA" id="ARBA00004496"/>
    </source>
</evidence>
<gene>
    <name evidence="14" type="ORF">EJ05DRAFT_55338</name>
</gene>
<keyword evidence="7 14" id="KW-0808">Transferase</keyword>
<evidence type="ECO:0000256" key="5">
    <source>
        <dbReference type="ARBA" id="ARBA00015043"/>
    </source>
</evidence>
<evidence type="ECO:0000313" key="14">
    <source>
        <dbReference type="EMBL" id="KAF2757083.1"/>
    </source>
</evidence>
<dbReference type="PANTHER" id="PTHR20531">
    <property type="entry name" value="N-ALPHA-ACETYLTRANSFERASE 40"/>
    <property type="match status" value="1"/>
</dbReference>
<organism evidence="14 15">
    <name type="scientific">Pseudovirgaria hyperparasitica</name>
    <dbReference type="NCBI Taxonomy" id="470096"/>
    <lineage>
        <taxon>Eukaryota</taxon>
        <taxon>Fungi</taxon>
        <taxon>Dikarya</taxon>
        <taxon>Ascomycota</taxon>
        <taxon>Pezizomycotina</taxon>
        <taxon>Dothideomycetes</taxon>
        <taxon>Dothideomycetes incertae sedis</taxon>
        <taxon>Acrospermales</taxon>
        <taxon>Acrospermaceae</taxon>
        <taxon>Pseudovirgaria</taxon>
    </lineage>
</organism>
<feature type="region of interest" description="Disordered" evidence="12">
    <location>
        <begin position="220"/>
        <end position="245"/>
    </location>
</feature>
<reference evidence="14" key="1">
    <citation type="journal article" date="2020" name="Stud. Mycol.">
        <title>101 Dothideomycetes genomes: a test case for predicting lifestyles and emergence of pathogens.</title>
        <authorList>
            <person name="Haridas S."/>
            <person name="Albert R."/>
            <person name="Binder M."/>
            <person name="Bloem J."/>
            <person name="Labutti K."/>
            <person name="Salamov A."/>
            <person name="Andreopoulos B."/>
            <person name="Baker S."/>
            <person name="Barry K."/>
            <person name="Bills G."/>
            <person name="Bluhm B."/>
            <person name="Cannon C."/>
            <person name="Castanera R."/>
            <person name="Culley D."/>
            <person name="Daum C."/>
            <person name="Ezra D."/>
            <person name="Gonzalez J."/>
            <person name="Henrissat B."/>
            <person name="Kuo A."/>
            <person name="Liang C."/>
            <person name="Lipzen A."/>
            <person name="Lutzoni F."/>
            <person name="Magnuson J."/>
            <person name="Mondo S."/>
            <person name="Nolan M."/>
            <person name="Ohm R."/>
            <person name="Pangilinan J."/>
            <person name="Park H.-J."/>
            <person name="Ramirez L."/>
            <person name="Alfaro M."/>
            <person name="Sun H."/>
            <person name="Tritt A."/>
            <person name="Yoshinaga Y."/>
            <person name="Zwiers L.-H."/>
            <person name="Turgeon B."/>
            <person name="Goodwin S."/>
            <person name="Spatafora J."/>
            <person name="Crous P."/>
            <person name="Grigoriev I."/>
        </authorList>
    </citation>
    <scope>NUCLEOTIDE SEQUENCE</scope>
    <source>
        <strain evidence="14">CBS 121739</strain>
    </source>
</reference>
<evidence type="ECO:0000256" key="10">
    <source>
        <dbReference type="ARBA" id="ARBA00047821"/>
    </source>
</evidence>
<keyword evidence="15" id="KW-1185">Reference proteome</keyword>
<dbReference type="Proteomes" id="UP000799437">
    <property type="component" value="Unassembled WGS sequence"/>
</dbReference>
<dbReference type="GO" id="GO:0005634">
    <property type="term" value="C:nucleus"/>
    <property type="evidence" value="ECO:0007669"/>
    <property type="project" value="UniProtKB-SubCell"/>
</dbReference>
<feature type="compositionally biased region" description="Acidic residues" evidence="12">
    <location>
        <begin position="229"/>
        <end position="245"/>
    </location>
</feature>
<dbReference type="OrthoDB" id="424551at2759"/>
<evidence type="ECO:0000256" key="1">
    <source>
        <dbReference type="ARBA" id="ARBA00004123"/>
    </source>
</evidence>
<comment type="similarity">
    <text evidence="3">Belongs to the acetyltransferase family. NAA40 subfamily.</text>
</comment>
<dbReference type="SUPFAM" id="SSF55729">
    <property type="entry name" value="Acyl-CoA N-acyltransferases (Nat)"/>
    <property type="match status" value="1"/>
</dbReference>
<dbReference type="PANTHER" id="PTHR20531:SF1">
    <property type="entry name" value="N-ALPHA-ACETYLTRANSFERASE 40"/>
    <property type="match status" value="1"/>
</dbReference>
<dbReference type="RefSeq" id="XP_033599534.1">
    <property type="nucleotide sequence ID" value="XM_033749745.1"/>
</dbReference>
<dbReference type="GO" id="GO:1990189">
    <property type="term" value="F:protein N-terminal-serine acetyltransferase activity"/>
    <property type="evidence" value="ECO:0007669"/>
    <property type="project" value="UniProtKB-EC"/>
</dbReference>
<evidence type="ECO:0000256" key="7">
    <source>
        <dbReference type="ARBA" id="ARBA00022679"/>
    </source>
</evidence>
<accession>A0A6A6W3A0</accession>
<proteinExistence type="inferred from homology"/>